<dbReference type="AlphaFoldDB" id="C5K6N1"/>
<keyword evidence="2" id="KW-1185">Reference proteome</keyword>
<evidence type="ECO:0000313" key="1">
    <source>
        <dbReference type="EMBL" id="EER19951.1"/>
    </source>
</evidence>
<dbReference type="Proteomes" id="UP000007800">
    <property type="component" value="Unassembled WGS sequence"/>
</dbReference>
<sequence>MVNNIYSKMLNAARLQRPLPHWRTIMSFQIEFLFCELFNLNGHGESDFNVPIETVTNVIELARIFKVDIK</sequence>
<organism evidence="2">
    <name type="scientific">Perkinsus marinus (strain ATCC 50983 / TXsc)</name>
    <dbReference type="NCBI Taxonomy" id="423536"/>
    <lineage>
        <taxon>Eukaryota</taxon>
        <taxon>Sar</taxon>
        <taxon>Alveolata</taxon>
        <taxon>Perkinsozoa</taxon>
        <taxon>Perkinsea</taxon>
        <taxon>Perkinsida</taxon>
        <taxon>Perkinsidae</taxon>
        <taxon>Perkinsus</taxon>
    </lineage>
</organism>
<proteinExistence type="predicted"/>
<dbReference type="RefSeq" id="XP_002788155.1">
    <property type="nucleotide sequence ID" value="XM_002788109.1"/>
</dbReference>
<gene>
    <name evidence="1" type="ORF">Pmar_PMAR006847</name>
</gene>
<name>C5K6N1_PERM5</name>
<dbReference type="InParanoid" id="C5K6N1"/>
<dbReference type="GeneID" id="9058615"/>
<evidence type="ECO:0000313" key="2">
    <source>
        <dbReference type="Proteomes" id="UP000007800"/>
    </source>
</evidence>
<accession>C5K6N1</accession>
<dbReference type="OrthoDB" id="406045at2759"/>
<protein>
    <submittedName>
        <fullName evidence="1">Uncharacterized protein</fullName>
    </submittedName>
</protein>
<dbReference type="EMBL" id="GG670888">
    <property type="protein sequence ID" value="EER19951.1"/>
    <property type="molecule type" value="Genomic_DNA"/>
</dbReference>
<reference evidence="1 2" key="1">
    <citation type="submission" date="2008-07" db="EMBL/GenBank/DDBJ databases">
        <authorList>
            <person name="El-Sayed N."/>
            <person name="Caler E."/>
            <person name="Inman J."/>
            <person name="Amedeo P."/>
            <person name="Hass B."/>
            <person name="Wortman J."/>
        </authorList>
    </citation>
    <scope>NUCLEOTIDE SEQUENCE [LARGE SCALE GENOMIC DNA]</scope>
    <source>
        <strain evidence="2">ATCC 50983 / TXsc</strain>
    </source>
</reference>